<evidence type="ECO:0000313" key="7">
    <source>
        <dbReference type="EMBL" id="OSC35090.1"/>
    </source>
</evidence>
<dbReference type="SUPFAM" id="SSF55073">
    <property type="entry name" value="Nucleotide cyclase"/>
    <property type="match status" value="1"/>
</dbReference>
<feature type="domain" description="Guanylate cyclase" evidence="5">
    <location>
        <begin position="553"/>
        <end position="680"/>
    </location>
</feature>
<dbReference type="Pfam" id="PF00672">
    <property type="entry name" value="HAMP"/>
    <property type="match status" value="1"/>
</dbReference>
<dbReference type="PROSITE" id="PS50885">
    <property type="entry name" value="HAMP"/>
    <property type="match status" value="1"/>
</dbReference>
<dbReference type="GO" id="GO:0016020">
    <property type="term" value="C:membrane"/>
    <property type="evidence" value="ECO:0007669"/>
    <property type="project" value="InterPro"/>
</dbReference>
<organism evidence="7 8">
    <name type="scientific">Mycolicibacillus koreensis</name>
    <dbReference type="NCBI Taxonomy" id="1069220"/>
    <lineage>
        <taxon>Bacteria</taxon>
        <taxon>Bacillati</taxon>
        <taxon>Actinomycetota</taxon>
        <taxon>Actinomycetes</taxon>
        <taxon>Mycobacteriales</taxon>
        <taxon>Mycobacteriaceae</taxon>
        <taxon>Mycolicibacillus</taxon>
    </lineage>
</organism>
<evidence type="ECO:0000256" key="3">
    <source>
        <dbReference type="SAM" id="MobiDB-lite"/>
    </source>
</evidence>
<dbReference type="Gene3D" id="6.10.340.10">
    <property type="match status" value="1"/>
</dbReference>
<feature type="domain" description="HAMP" evidence="6">
    <location>
        <begin position="461"/>
        <end position="513"/>
    </location>
</feature>
<sequence length="725" mass="79316">MSASPESAEAESGQEHRRRLSWRGRRGRRRHGASILSKLLLMMLVTSVLSATVVGAIGYRSGRESLQAAVVDRLTQLRTAQKRQLQSSLDELRNTVIVQTRGDTIAGALDAFRKGFDKLSDAVIEPAGERVLRRYYEQTVGEREKVAFGADVDITSLLPSTPAQKYLQLHYTVPRADRDVGINTDDVGDGSEWSAANARYNGYFRTVVTRSGFEDALLIDPDGSVVYSAYKNIDLGTNVLTGPYRDSNLAETFRTTLNARAVDYIGIADFAEYEPVGEPTAWVMAPISVGSNRVGVLALEFPIVKLNRMMTVSQKWAGAGMGETGETFLVGPDNLMRSDSRLFLEDPEKYEHDVVQAGTPRDVAEKAIRQHGTTLVQPIGTEATRRAARGETGNLIANDYLGNETLQSYAPATLHGLQWTIIAKIDTAEAFAPVAAFTRTLVLSTAVIIFLVCIAGMLLARIFVWPIKTLTAGANRIASGDYDVNLPIRSRDELGDLTLAFNDMGSSLRANKELIDEQRRENDRLLLSVMPEAAAQRYRDGAEEVVIEHPDVTVIVAETDSLDGLSAELSSDESLSVVNTLVRQFDSAAENLGVETVQSLHDWYMASCGLSVPRLDSAQRAVAFAIELQHIVRRFNDETGNNLSLRIGIDTGVATSGLLGRSNLAYDMWGSTVNLARELKNAAQQPGIYVTTRVRDAVGEEHRFVAAGTVDDGDESVWRLDEATP</sequence>
<dbReference type="SMART" id="SM00304">
    <property type="entry name" value="HAMP"/>
    <property type="match status" value="1"/>
</dbReference>
<feature type="transmembrane region" description="Helical" evidence="4">
    <location>
        <begin position="35"/>
        <end position="59"/>
    </location>
</feature>
<evidence type="ECO:0000259" key="5">
    <source>
        <dbReference type="PROSITE" id="PS50125"/>
    </source>
</evidence>
<keyword evidence="8" id="KW-1185">Reference proteome</keyword>
<dbReference type="SUPFAM" id="SSF158472">
    <property type="entry name" value="HAMP domain-like"/>
    <property type="match status" value="1"/>
</dbReference>
<dbReference type="Gene3D" id="3.30.70.1230">
    <property type="entry name" value="Nucleotide cyclase"/>
    <property type="match status" value="1"/>
</dbReference>
<dbReference type="AlphaFoldDB" id="A0AA91SSQ9"/>
<dbReference type="GO" id="GO:0035556">
    <property type="term" value="P:intracellular signal transduction"/>
    <property type="evidence" value="ECO:0007669"/>
    <property type="project" value="InterPro"/>
</dbReference>
<dbReference type="PANTHER" id="PTHR45655:SF13">
    <property type="entry name" value="SOLUBLE GUANYLATE CYCLASE GCY-32-RELATED"/>
    <property type="match status" value="1"/>
</dbReference>
<dbReference type="CDD" id="cd07302">
    <property type="entry name" value="CHD"/>
    <property type="match status" value="1"/>
</dbReference>
<feature type="transmembrane region" description="Helical" evidence="4">
    <location>
        <begin position="441"/>
        <end position="460"/>
    </location>
</feature>
<gene>
    <name evidence="7" type="ORF">B8W67_04335</name>
</gene>
<proteinExistence type="predicted"/>
<dbReference type="Proteomes" id="UP000193577">
    <property type="component" value="Unassembled WGS sequence"/>
</dbReference>
<evidence type="ECO:0000313" key="8">
    <source>
        <dbReference type="Proteomes" id="UP000193577"/>
    </source>
</evidence>
<evidence type="ECO:0000256" key="2">
    <source>
        <dbReference type="ARBA" id="ARBA00022989"/>
    </source>
</evidence>
<keyword evidence="4" id="KW-0472">Membrane</keyword>
<name>A0AA91SSQ9_9MYCO</name>
<comment type="caution">
    <text evidence="7">The sequence shown here is derived from an EMBL/GenBank/DDBJ whole genome shotgun (WGS) entry which is preliminary data.</text>
</comment>
<dbReference type="RefSeq" id="WP_069391034.1">
    <property type="nucleotide sequence ID" value="NZ_AP022594.1"/>
</dbReference>
<evidence type="ECO:0000256" key="4">
    <source>
        <dbReference type="SAM" id="Phobius"/>
    </source>
</evidence>
<evidence type="ECO:0000256" key="1">
    <source>
        <dbReference type="ARBA" id="ARBA00022692"/>
    </source>
</evidence>
<dbReference type="PROSITE" id="PS50125">
    <property type="entry name" value="GUANYLATE_CYCLASE_2"/>
    <property type="match status" value="1"/>
</dbReference>
<dbReference type="CDD" id="cd06225">
    <property type="entry name" value="HAMP"/>
    <property type="match status" value="1"/>
</dbReference>
<keyword evidence="1 4" id="KW-0812">Transmembrane</keyword>
<dbReference type="InterPro" id="IPR003660">
    <property type="entry name" value="HAMP_dom"/>
</dbReference>
<dbReference type="Pfam" id="PF00211">
    <property type="entry name" value="Guanylate_cyc"/>
    <property type="match status" value="1"/>
</dbReference>
<reference evidence="7 8" key="1">
    <citation type="submission" date="2017-04" db="EMBL/GenBank/DDBJ databases">
        <title>The new phylogeny of genus Mycobacterium.</title>
        <authorList>
            <person name="Tortoli E."/>
            <person name="Trovato A."/>
            <person name="Cirillo D.M."/>
        </authorList>
    </citation>
    <scope>NUCLEOTIDE SEQUENCE [LARGE SCALE GENOMIC DNA]</scope>
    <source>
        <strain evidence="7 8">KCTC 19819</strain>
    </source>
</reference>
<feature type="compositionally biased region" description="Basic residues" evidence="3">
    <location>
        <begin position="16"/>
        <end position="25"/>
    </location>
</feature>
<protein>
    <submittedName>
        <fullName evidence="7">Adenylate/guanylate cyclase domain-containing protein</fullName>
    </submittedName>
</protein>
<dbReference type="EMBL" id="NCXO01000006">
    <property type="protein sequence ID" value="OSC35090.1"/>
    <property type="molecule type" value="Genomic_DNA"/>
</dbReference>
<feature type="compositionally biased region" description="Low complexity" evidence="3">
    <location>
        <begin position="1"/>
        <end position="11"/>
    </location>
</feature>
<dbReference type="GO" id="GO:0004016">
    <property type="term" value="F:adenylate cyclase activity"/>
    <property type="evidence" value="ECO:0007669"/>
    <property type="project" value="UniProtKB-ARBA"/>
</dbReference>
<dbReference type="SMART" id="SM00044">
    <property type="entry name" value="CYCc"/>
    <property type="match status" value="1"/>
</dbReference>
<dbReference type="PANTHER" id="PTHR45655">
    <property type="entry name" value="GUANYLATE CYCLASE SOLUBLE SUBUNIT BETA-2"/>
    <property type="match status" value="1"/>
</dbReference>
<evidence type="ECO:0000259" key="6">
    <source>
        <dbReference type="PROSITE" id="PS50885"/>
    </source>
</evidence>
<accession>A0AA91SSQ9</accession>
<feature type="region of interest" description="Disordered" evidence="3">
    <location>
        <begin position="1"/>
        <end position="25"/>
    </location>
</feature>
<keyword evidence="2 4" id="KW-1133">Transmembrane helix</keyword>
<dbReference type="InterPro" id="IPR029787">
    <property type="entry name" value="Nucleotide_cyclase"/>
</dbReference>
<dbReference type="GO" id="GO:0009190">
    <property type="term" value="P:cyclic nucleotide biosynthetic process"/>
    <property type="evidence" value="ECO:0007669"/>
    <property type="project" value="InterPro"/>
</dbReference>
<dbReference type="InterPro" id="IPR001054">
    <property type="entry name" value="A/G_cyclase"/>
</dbReference>